<keyword evidence="4" id="KW-1185">Reference proteome</keyword>
<proteinExistence type="predicted"/>
<dbReference type="InterPro" id="IPR025110">
    <property type="entry name" value="AMP-bd_C"/>
</dbReference>
<dbReference type="OrthoDB" id="6509636at2759"/>
<dbReference type="InterPro" id="IPR045851">
    <property type="entry name" value="AMP-bd_C_sf"/>
</dbReference>
<dbReference type="GeneID" id="71985997"/>
<dbReference type="Gene3D" id="3.30.300.30">
    <property type="match status" value="1"/>
</dbReference>
<dbReference type="PANTHER" id="PTHR24096:SF422">
    <property type="entry name" value="BCDNA.GH02901"/>
    <property type="match status" value="1"/>
</dbReference>
<dbReference type="InterPro" id="IPR020845">
    <property type="entry name" value="AMP-binding_CS"/>
</dbReference>
<accession>A0A9Q8LIH4</accession>
<dbReference type="OMA" id="WTFRHRI"/>
<dbReference type="Gene3D" id="2.30.38.10">
    <property type="entry name" value="Luciferase, Domain 3"/>
    <property type="match status" value="1"/>
</dbReference>
<keyword evidence="3" id="KW-0436">Ligase</keyword>
<protein>
    <submittedName>
        <fullName evidence="3">Acyl-CoA ligase cm3C</fullName>
    </submittedName>
</protein>
<dbReference type="PROSITE" id="PS00455">
    <property type="entry name" value="AMP_BINDING"/>
    <property type="match status" value="1"/>
</dbReference>
<evidence type="ECO:0000259" key="1">
    <source>
        <dbReference type="Pfam" id="PF00501"/>
    </source>
</evidence>
<dbReference type="RefSeq" id="XP_047762460.1">
    <property type="nucleotide sequence ID" value="XM_047905267.1"/>
</dbReference>
<name>A0A9Q8LIH4_PASFU</name>
<organism evidence="3 4">
    <name type="scientific">Passalora fulva</name>
    <name type="common">Tomato leaf mold</name>
    <name type="synonym">Cladosporium fulvum</name>
    <dbReference type="NCBI Taxonomy" id="5499"/>
    <lineage>
        <taxon>Eukaryota</taxon>
        <taxon>Fungi</taxon>
        <taxon>Dikarya</taxon>
        <taxon>Ascomycota</taxon>
        <taxon>Pezizomycotina</taxon>
        <taxon>Dothideomycetes</taxon>
        <taxon>Dothideomycetidae</taxon>
        <taxon>Mycosphaerellales</taxon>
        <taxon>Mycosphaerellaceae</taxon>
        <taxon>Fulvia</taxon>
    </lineage>
</organism>
<evidence type="ECO:0000313" key="3">
    <source>
        <dbReference type="EMBL" id="UJO18094.1"/>
    </source>
</evidence>
<evidence type="ECO:0000259" key="2">
    <source>
        <dbReference type="Pfam" id="PF13193"/>
    </source>
</evidence>
<dbReference type="PANTHER" id="PTHR24096">
    <property type="entry name" value="LONG-CHAIN-FATTY-ACID--COA LIGASE"/>
    <property type="match status" value="1"/>
</dbReference>
<dbReference type="GO" id="GO:0016405">
    <property type="term" value="F:CoA-ligase activity"/>
    <property type="evidence" value="ECO:0007669"/>
    <property type="project" value="TreeGrafter"/>
</dbReference>
<feature type="domain" description="AMP-binding enzyme C-terminal" evidence="2">
    <location>
        <begin position="486"/>
        <end position="568"/>
    </location>
</feature>
<evidence type="ECO:0000313" key="4">
    <source>
        <dbReference type="Proteomes" id="UP000756132"/>
    </source>
</evidence>
<dbReference type="SUPFAM" id="SSF56801">
    <property type="entry name" value="Acetyl-CoA synthetase-like"/>
    <property type="match status" value="1"/>
</dbReference>
<dbReference type="InterPro" id="IPR000873">
    <property type="entry name" value="AMP-dep_synth/lig_dom"/>
</dbReference>
<dbReference type="AlphaFoldDB" id="A0A9Q8LIH4"/>
<dbReference type="CDD" id="cd05911">
    <property type="entry name" value="Firefly_Luc_like"/>
    <property type="match status" value="1"/>
</dbReference>
<reference evidence="3" key="2">
    <citation type="journal article" date="2022" name="Microb. Genom.">
        <title>A chromosome-scale genome assembly of the tomato pathogen Cladosporium fulvum reveals a compartmentalized genome architecture and the presence of a dispensable chromosome.</title>
        <authorList>
            <person name="Zaccaron A.Z."/>
            <person name="Chen L.H."/>
            <person name="Samaras A."/>
            <person name="Stergiopoulos I."/>
        </authorList>
    </citation>
    <scope>NUCLEOTIDE SEQUENCE</scope>
    <source>
        <strain evidence="3">Race5_Kim</strain>
    </source>
</reference>
<reference evidence="3" key="1">
    <citation type="submission" date="2021-12" db="EMBL/GenBank/DDBJ databases">
        <authorList>
            <person name="Zaccaron A."/>
            <person name="Stergiopoulos I."/>
        </authorList>
    </citation>
    <scope>NUCLEOTIDE SEQUENCE</scope>
    <source>
        <strain evidence="3">Race5_Kim</strain>
    </source>
</reference>
<gene>
    <name evidence="3" type="ORF">CLAFUR5_06119</name>
</gene>
<dbReference type="Pfam" id="PF00501">
    <property type="entry name" value="AMP-binding"/>
    <property type="match status" value="1"/>
</dbReference>
<feature type="domain" description="AMP-dependent synthetase/ligase" evidence="1">
    <location>
        <begin position="47"/>
        <end position="428"/>
    </location>
</feature>
<dbReference type="Gene3D" id="3.40.50.980">
    <property type="match status" value="2"/>
</dbReference>
<sequence>MPFTPPSWVPPLPEVPDSISIERFMFDENYGRFPLGYSQPPFSCALTGRKFSALELKERVDYLSRALCKEFGFKPNQGSAWDKVIAIFSLNTIDYLTLAWAVHRIGGILTCVNAAYNASELEYQLNDSGAKAIFTCLPLLQTTKDGVKKSKMKGGKIYIMPLAEVITGGATAPDNKTIENLVDMGKKLDRIEPSDASWKRGEGKERCAFLCYSSGTSGLPKGVMISHYNVIANTLQMTTHETPNRQTIMKQENDDHYTENCLGLLPMSHIYGLVVIAHVGPYRGDGVVVLPKYDFKWLLQSIQDYKIRMLYLVPPMIIHVTKAKDICKQYDLSSVRAAFTGAAPLGKETANDLAEMYPNWAIRQGYGLTETSTVVCATVPEDIWFGSSGSLLPGITAKLITTEGNEITGYDQPGELCVKSPAVVLGYLNNDKATKETFVDFSDGRYMRTGDEAVISKSPNGFEHVFITDRIKELIKVKGHQVAPAELEAHILTHPAVNDCVVIGFPSDREGEVPKAFVVKNPASTGAKSDEELGKSIEKHVTDHKSSFKALKGGVEFIEAVPKSPSGKILRRLMRDQEREKMKKGSKL</sequence>
<dbReference type="Proteomes" id="UP000756132">
    <property type="component" value="Chromosome 5"/>
</dbReference>
<dbReference type="Pfam" id="PF13193">
    <property type="entry name" value="AMP-binding_C"/>
    <property type="match status" value="1"/>
</dbReference>
<dbReference type="KEGG" id="ffu:CLAFUR5_06119"/>
<dbReference type="EMBL" id="CP090167">
    <property type="protein sequence ID" value="UJO18094.1"/>
    <property type="molecule type" value="Genomic_DNA"/>
</dbReference>